<evidence type="ECO:0000256" key="1">
    <source>
        <dbReference type="SAM" id="MobiDB-lite"/>
    </source>
</evidence>
<accession>A0A4Y2QYN6</accession>
<keyword evidence="3" id="KW-1185">Reference proteome</keyword>
<protein>
    <submittedName>
        <fullName evidence="2">Uncharacterized protein</fullName>
    </submittedName>
</protein>
<dbReference type="AlphaFoldDB" id="A0A4Y2QYN6"/>
<feature type="region of interest" description="Disordered" evidence="1">
    <location>
        <begin position="153"/>
        <end position="174"/>
    </location>
</feature>
<dbReference type="Proteomes" id="UP000499080">
    <property type="component" value="Unassembled WGS sequence"/>
</dbReference>
<organism evidence="2 3">
    <name type="scientific">Araneus ventricosus</name>
    <name type="common">Orbweaver spider</name>
    <name type="synonym">Epeira ventricosa</name>
    <dbReference type="NCBI Taxonomy" id="182803"/>
    <lineage>
        <taxon>Eukaryota</taxon>
        <taxon>Metazoa</taxon>
        <taxon>Ecdysozoa</taxon>
        <taxon>Arthropoda</taxon>
        <taxon>Chelicerata</taxon>
        <taxon>Arachnida</taxon>
        <taxon>Araneae</taxon>
        <taxon>Araneomorphae</taxon>
        <taxon>Entelegynae</taxon>
        <taxon>Araneoidea</taxon>
        <taxon>Araneidae</taxon>
        <taxon>Araneus</taxon>
    </lineage>
</organism>
<name>A0A4Y2QYN6_ARAVE</name>
<evidence type="ECO:0000313" key="2">
    <source>
        <dbReference type="EMBL" id="GBN68421.1"/>
    </source>
</evidence>
<gene>
    <name evidence="2" type="ORF">AVEN_204513_1</name>
</gene>
<comment type="caution">
    <text evidence="2">The sequence shown here is derived from an EMBL/GenBank/DDBJ whole genome shotgun (WGS) entry which is preliminary data.</text>
</comment>
<proteinExistence type="predicted"/>
<dbReference type="EMBL" id="BGPR01015212">
    <property type="protein sequence ID" value="GBN68421.1"/>
    <property type="molecule type" value="Genomic_DNA"/>
</dbReference>
<evidence type="ECO:0000313" key="3">
    <source>
        <dbReference type="Proteomes" id="UP000499080"/>
    </source>
</evidence>
<reference evidence="2 3" key="1">
    <citation type="journal article" date="2019" name="Sci. Rep.">
        <title>Orb-weaving spider Araneus ventricosus genome elucidates the spidroin gene catalogue.</title>
        <authorList>
            <person name="Kono N."/>
            <person name="Nakamura H."/>
            <person name="Ohtoshi R."/>
            <person name="Moran D.A.P."/>
            <person name="Shinohara A."/>
            <person name="Yoshida Y."/>
            <person name="Fujiwara M."/>
            <person name="Mori M."/>
            <person name="Tomita M."/>
            <person name="Arakawa K."/>
        </authorList>
    </citation>
    <scope>NUCLEOTIDE SEQUENCE [LARGE SCALE GENOMIC DNA]</scope>
</reference>
<sequence length="174" mass="19698">MSVLKIKCEEGCEALCLITLVKLLRDGKVTSCPAYPTEGHHEYVEEKSLDKYEDSRFPVGHTNVMGLSYLHSDDGIYLQRKNKIVEVNLPENVCIQNYSSAEDINASNLQISSNKGKVSKISVKEFISIDDDILTEVLIDNVNDIIQRHTNKDSSDDYEYNINENISDKETTLH</sequence>